<evidence type="ECO:0000313" key="1">
    <source>
        <dbReference type="EMBL" id="TGY62156.1"/>
    </source>
</evidence>
<protein>
    <recommendedName>
        <fullName evidence="3">Addiction module toxin RelE</fullName>
    </recommendedName>
</protein>
<dbReference type="EMBL" id="SRYE01000003">
    <property type="protein sequence ID" value="TGY62156.1"/>
    <property type="molecule type" value="Genomic_DNA"/>
</dbReference>
<accession>A0A4S2EZZ3</accession>
<gene>
    <name evidence="1" type="ORF">E5334_05670</name>
</gene>
<evidence type="ECO:0008006" key="3">
    <source>
        <dbReference type="Google" id="ProtNLM"/>
    </source>
</evidence>
<organism evidence="1 2">
    <name type="scientific">Muricaecibacterium torontonense</name>
    <dbReference type="NCBI Taxonomy" id="3032871"/>
    <lineage>
        <taxon>Bacteria</taxon>
        <taxon>Bacillati</taxon>
        <taxon>Actinomycetota</taxon>
        <taxon>Coriobacteriia</taxon>
        <taxon>Coriobacteriales</taxon>
        <taxon>Atopobiaceae</taxon>
        <taxon>Muricaecibacterium</taxon>
    </lineage>
</organism>
<keyword evidence="2" id="KW-1185">Reference proteome</keyword>
<sequence length="126" mass="14229">MTRQELFLELIDALSNIPGLTIEPIVFVEEARALDEAYPALEDLTPVVVAIIRAMKDLAAGRVSSSSLSLKLEGARSYHFQKNRSQGEKAELRIVYRILDNGALYILAFGNRWRPEAIYRRAAKHM</sequence>
<name>A0A4S2EZZ3_9ACTN</name>
<proteinExistence type="predicted"/>
<dbReference type="OrthoDB" id="3232777at2"/>
<comment type="caution">
    <text evidence="1">The sequence shown here is derived from an EMBL/GenBank/DDBJ whole genome shotgun (WGS) entry which is preliminary data.</text>
</comment>
<dbReference type="RefSeq" id="WP_136012626.1">
    <property type="nucleotide sequence ID" value="NZ_SRYE01000003.1"/>
</dbReference>
<dbReference type="Proteomes" id="UP000310263">
    <property type="component" value="Unassembled WGS sequence"/>
</dbReference>
<reference evidence="1 2" key="1">
    <citation type="submission" date="2019-04" db="EMBL/GenBank/DDBJ databases">
        <title>Microbes associate with the intestines of laboratory mice.</title>
        <authorList>
            <person name="Navarre W."/>
            <person name="Wong E."/>
            <person name="Huang K."/>
            <person name="Tropini C."/>
            <person name="Ng K."/>
            <person name="Yu B."/>
        </authorList>
    </citation>
    <scope>NUCLEOTIDE SEQUENCE [LARGE SCALE GENOMIC DNA]</scope>
    <source>
        <strain evidence="1 2">NM07_P-09</strain>
    </source>
</reference>
<dbReference type="AlphaFoldDB" id="A0A4S2EZZ3"/>
<evidence type="ECO:0000313" key="2">
    <source>
        <dbReference type="Proteomes" id="UP000310263"/>
    </source>
</evidence>